<gene>
    <name evidence="1" type="ORF">H0B56_04325</name>
</gene>
<dbReference type="Pfam" id="PF12079">
    <property type="entry name" value="DUF3558"/>
    <property type="match status" value="2"/>
</dbReference>
<evidence type="ECO:0000313" key="2">
    <source>
        <dbReference type="Proteomes" id="UP000582974"/>
    </source>
</evidence>
<evidence type="ECO:0000313" key="1">
    <source>
        <dbReference type="EMBL" id="MBA0124761.1"/>
    </source>
</evidence>
<dbReference type="AlphaFoldDB" id="A0A838A8F3"/>
<name>A0A838A8F3_9PSEU</name>
<dbReference type="InterPro" id="IPR024520">
    <property type="entry name" value="DUF3558"/>
</dbReference>
<dbReference type="EMBL" id="JACCKD010000001">
    <property type="protein sequence ID" value="MBA0124761.1"/>
    <property type="molecule type" value="Genomic_DNA"/>
</dbReference>
<reference evidence="1 2" key="1">
    <citation type="submission" date="2020-07" db="EMBL/GenBank/DDBJ databases">
        <title>Genome of Haloechinothrix sp.</title>
        <authorList>
            <person name="Tang S.-K."/>
            <person name="Yang L."/>
            <person name="Zhu W.-Y."/>
        </authorList>
    </citation>
    <scope>NUCLEOTIDE SEQUENCE [LARGE SCALE GENOMIC DNA]</scope>
    <source>
        <strain evidence="1 2">YIM 98757</strain>
    </source>
</reference>
<sequence>MGGNAQFPEDAEPVPQGLAAIDPCSLIPEDWLYSFELEEGKYNEADERVRAPHGCDWRPSGDQIGGRGVSVRVAGDMAPAKYDADIDSHSEIRIGGLDWRVSDNSELLEGHCFLIHIVDDESFVSVSSMNLSDETKACDKAEEVAPVIAAQLPGGDPAPEPPQVEESPVTDVDACELLAHDDAEEEGLQAPGEETDSDLYHRGCEWLPSEDSSELQAVVIMIDIERSIERRFDAEPDDTFEVADRSWKIFDSPSEGEGFCYVGTDTSPRSYVAIFSSNHADPDSGCDQATDLAPLVTGNLPAS</sequence>
<organism evidence="1 2">
    <name type="scientific">Haloechinothrix aidingensis</name>
    <dbReference type="NCBI Taxonomy" id="2752311"/>
    <lineage>
        <taxon>Bacteria</taxon>
        <taxon>Bacillati</taxon>
        <taxon>Actinomycetota</taxon>
        <taxon>Actinomycetes</taxon>
        <taxon>Pseudonocardiales</taxon>
        <taxon>Pseudonocardiaceae</taxon>
        <taxon>Haloechinothrix</taxon>
    </lineage>
</organism>
<protein>
    <submittedName>
        <fullName evidence="1">DUF3558 family protein</fullName>
    </submittedName>
</protein>
<dbReference type="Proteomes" id="UP000582974">
    <property type="component" value="Unassembled WGS sequence"/>
</dbReference>
<proteinExistence type="predicted"/>
<comment type="caution">
    <text evidence="1">The sequence shown here is derived from an EMBL/GenBank/DDBJ whole genome shotgun (WGS) entry which is preliminary data.</text>
</comment>
<accession>A0A838A8F3</accession>
<keyword evidence="2" id="KW-1185">Reference proteome</keyword>